<dbReference type="Proteomes" id="UP001176471">
    <property type="component" value="Unassembled WGS sequence"/>
</dbReference>
<protein>
    <submittedName>
        <fullName evidence="1">Uncharacterized protein</fullName>
    </submittedName>
</protein>
<proteinExistence type="predicted"/>
<accession>A0ABT8ZKQ3</accession>
<sequence>MRAALRRLVEARAATRRAAIAAALAERGVMASVEGEAVRASGRGLVARWWRDLALREAGRDRR</sequence>
<organism evidence="1 2">
    <name type="scientific">Sphingobium cyanobacteriorum</name>
    <dbReference type="NCBI Taxonomy" id="3063954"/>
    <lineage>
        <taxon>Bacteria</taxon>
        <taxon>Pseudomonadati</taxon>
        <taxon>Pseudomonadota</taxon>
        <taxon>Alphaproteobacteria</taxon>
        <taxon>Sphingomonadales</taxon>
        <taxon>Sphingomonadaceae</taxon>
        <taxon>Sphingobium</taxon>
    </lineage>
</organism>
<dbReference type="EMBL" id="JAUQOM010000002">
    <property type="protein sequence ID" value="MDO7834933.1"/>
    <property type="molecule type" value="Genomic_DNA"/>
</dbReference>
<name>A0ABT8ZKQ3_9SPHN</name>
<evidence type="ECO:0000313" key="1">
    <source>
        <dbReference type="EMBL" id="MDO7834933.1"/>
    </source>
</evidence>
<reference evidence="1" key="1">
    <citation type="submission" date="2023-07" db="EMBL/GenBank/DDBJ databases">
        <title>Bacterial whole genome sequence for Sphingobium sp. HBC34.</title>
        <authorList>
            <person name="Le V."/>
            <person name="Ko S.-R."/>
            <person name="Ahn C.-Y."/>
            <person name="Oh H.-M."/>
        </authorList>
    </citation>
    <scope>NUCLEOTIDE SEQUENCE</scope>
    <source>
        <strain evidence="1">HBC34</strain>
    </source>
</reference>
<evidence type="ECO:0000313" key="2">
    <source>
        <dbReference type="Proteomes" id="UP001176471"/>
    </source>
</evidence>
<comment type="caution">
    <text evidence="1">The sequence shown here is derived from an EMBL/GenBank/DDBJ whole genome shotgun (WGS) entry which is preliminary data.</text>
</comment>
<dbReference type="RefSeq" id="WP_304535397.1">
    <property type="nucleotide sequence ID" value="NZ_JAUQOM010000002.1"/>
</dbReference>
<keyword evidence="2" id="KW-1185">Reference proteome</keyword>
<gene>
    <name evidence="1" type="ORF">Q4610_07715</name>
</gene>